<comment type="pathway">
    <text evidence="2">Metabolic intermediate biosynthesis; chorismate biosynthesis; chorismate from D-erythrose 4-phosphate and phosphoenolpyruvate: step 3/7.</text>
</comment>
<comment type="catalytic activity">
    <reaction evidence="1">
        <text>3-dehydroquinate = 3-dehydroshikimate + H2O</text>
        <dbReference type="Rhea" id="RHEA:21096"/>
        <dbReference type="ChEBI" id="CHEBI:15377"/>
        <dbReference type="ChEBI" id="CHEBI:16630"/>
        <dbReference type="ChEBI" id="CHEBI:32364"/>
        <dbReference type="EC" id="4.2.1.10"/>
    </reaction>
</comment>
<comment type="subunit">
    <text evidence="4">Homododecamer.</text>
</comment>
<keyword evidence="9" id="KW-1185">Reference proteome</keyword>
<comment type="caution">
    <text evidence="8">The sequence shown here is derived from an EMBL/GenBank/DDBJ whole genome shotgun (WGS) entry which is preliminary data.</text>
</comment>
<sequence length="65" mass="6765">MPNHAHTPRGAPVLVLNGPDPGPLGLREPTVYGRGALADAVICGADSHGYAMALTHLAQLPEENR</sequence>
<accession>A0ABS4VCH5</accession>
<reference evidence="8 9" key="1">
    <citation type="submission" date="2021-03" db="EMBL/GenBank/DDBJ databases">
        <title>Sequencing the genomes of 1000 actinobacteria strains.</title>
        <authorList>
            <person name="Klenk H.-P."/>
        </authorList>
    </citation>
    <scope>NUCLEOTIDE SEQUENCE [LARGE SCALE GENOMIC DNA]</scope>
    <source>
        <strain evidence="8 9">DSM 40843</strain>
    </source>
</reference>
<evidence type="ECO:0000256" key="5">
    <source>
        <dbReference type="ARBA" id="ARBA00012060"/>
    </source>
</evidence>
<evidence type="ECO:0000256" key="4">
    <source>
        <dbReference type="ARBA" id="ARBA00011193"/>
    </source>
</evidence>
<dbReference type="RefSeq" id="WP_209470611.1">
    <property type="nucleotide sequence ID" value="NZ_BMWJ01000003.1"/>
</dbReference>
<gene>
    <name evidence="8" type="ORF">JOF59_004017</name>
</gene>
<dbReference type="SUPFAM" id="SSF52304">
    <property type="entry name" value="Type II 3-dehydroquinate dehydratase"/>
    <property type="match status" value="1"/>
</dbReference>
<evidence type="ECO:0000256" key="6">
    <source>
        <dbReference type="ARBA" id="ARBA00023239"/>
    </source>
</evidence>
<protein>
    <recommendedName>
        <fullName evidence="5">3-dehydroquinate dehydratase</fullName>
        <ecNumber evidence="5">4.2.1.10</ecNumber>
    </recommendedName>
</protein>
<proteinExistence type="inferred from homology"/>
<evidence type="ECO:0000256" key="3">
    <source>
        <dbReference type="ARBA" id="ARBA00011037"/>
    </source>
</evidence>
<evidence type="ECO:0000256" key="7">
    <source>
        <dbReference type="SAM" id="MobiDB-lite"/>
    </source>
</evidence>
<name>A0ABS4VCH5_9ACTN</name>
<evidence type="ECO:0000313" key="8">
    <source>
        <dbReference type="EMBL" id="MBP2361617.1"/>
    </source>
</evidence>
<dbReference type="InterPro" id="IPR036441">
    <property type="entry name" value="DHquinase_II_sf"/>
</dbReference>
<evidence type="ECO:0000256" key="2">
    <source>
        <dbReference type="ARBA" id="ARBA00004902"/>
    </source>
</evidence>
<dbReference type="EC" id="4.2.1.10" evidence="5"/>
<evidence type="ECO:0000256" key="1">
    <source>
        <dbReference type="ARBA" id="ARBA00001864"/>
    </source>
</evidence>
<keyword evidence="6" id="KW-0456">Lyase</keyword>
<feature type="region of interest" description="Disordered" evidence="7">
    <location>
        <begin position="1"/>
        <end position="21"/>
    </location>
</feature>
<dbReference type="Proteomes" id="UP001519311">
    <property type="component" value="Unassembled WGS sequence"/>
</dbReference>
<comment type="similarity">
    <text evidence="3">Belongs to the type-II 3-dehydroquinase family.</text>
</comment>
<dbReference type="EMBL" id="JAGINS010000001">
    <property type="protein sequence ID" value="MBP2361617.1"/>
    <property type="molecule type" value="Genomic_DNA"/>
</dbReference>
<evidence type="ECO:0000313" key="9">
    <source>
        <dbReference type="Proteomes" id="UP001519311"/>
    </source>
</evidence>
<organism evidence="8 9">
    <name type="scientific">Streptomyces clavifer</name>
    <dbReference type="NCBI Taxonomy" id="68188"/>
    <lineage>
        <taxon>Bacteria</taxon>
        <taxon>Bacillati</taxon>
        <taxon>Actinomycetota</taxon>
        <taxon>Actinomycetes</taxon>
        <taxon>Kitasatosporales</taxon>
        <taxon>Streptomycetaceae</taxon>
        <taxon>Streptomyces</taxon>
    </lineage>
</organism>